<dbReference type="PANTHER" id="PTHR42695:SF5">
    <property type="entry name" value="GLUTAMINE AMIDOTRANSFERASE YLR126C-RELATED"/>
    <property type="match status" value="1"/>
</dbReference>
<sequence length="273" mass="30642">MFLNADEFSLSPPSRKPVLIFLHQEHSSPARIGRMLRARGYPLDIRRPRFGDPLPASMADHAGAIIFGGPMSANDPDDYIRAEIDWIGVPLRDKVPFLGVCLGAQMFARHLGEKVFPHAEGRVEVGYYPITPTAEAERMFGDGCFPRRVYQWHREGFDLPRSASLLATGLDFEVQACHIDERAFALQFHPEVTYAMMCAWTVKGHERMELPGAWPTRQHHLDGWFAHDGAVARWLDAFLGFWITRGRESSRPGHAVAAEHAFGASAREPLEVG</sequence>
<dbReference type="RefSeq" id="WP_282584890.1">
    <property type="nucleotide sequence ID" value="NZ_JAMOIM010000006.1"/>
</dbReference>
<dbReference type="InterPro" id="IPR017926">
    <property type="entry name" value="GATASE"/>
</dbReference>
<name>A0AA41YTX8_9HYPH</name>
<keyword evidence="2" id="KW-0315">Glutamine amidotransferase</keyword>
<dbReference type="PANTHER" id="PTHR42695">
    <property type="entry name" value="GLUTAMINE AMIDOTRANSFERASE YLR126C-RELATED"/>
    <property type="match status" value="1"/>
</dbReference>
<dbReference type="InterPro" id="IPR044992">
    <property type="entry name" value="ChyE-like"/>
</dbReference>
<comment type="caution">
    <text evidence="2">The sequence shown here is derived from an EMBL/GenBank/DDBJ whole genome shotgun (WGS) entry which is preliminary data.</text>
</comment>
<dbReference type="AlphaFoldDB" id="A0AA41YTX8"/>
<dbReference type="GO" id="GO:0005829">
    <property type="term" value="C:cytosol"/>
    <property type="evidence" value="ECO:0007669"/>
    <property type="project" value="TreeGrafter"/>
</dbReference>
<dbReference type="InterPro" id="IPR029062">
    <property type="entry name" value="Class_I_gatase-like"/>
</dbReference>
<evidence type="ECO:0000313" key="3">
    <source>
        <dbReference type="Proteomes" id="UP001165667"/>
    </source>
</evidence>
<gene>
    <name evidence="2" type="ORF">M8523_10870</name>
</gene>
<keyword evidence="3" id="KW-1185">Reference proteome</keyword>
<dbReference type="Proteomes" id="UP001165667">
    <property type="component" value="Unassembled WGS sequence"/>
</dbReference>
<evidence type="ECO:0000313" key="2">
    <source>
        <dbReference type="EMBL" id="MCW6508519.1"/>
    </source>
</evidence>
<dbReference type="Gene3D" id="3.40.50.880">
    <property type="match status" value="1"/>
</dbReference>
<dbReference type="PROSITE" id="PS51273">
    <property type="entry name" value="GATASE_TYPE_1"/>
    <property type="match status" value="1"/>
</dbReference>
<accession>A0AA41YTX8</accession>
<dbReference type="EMBL" id="JAMOIM010000006">
    <property type="protein sequence ID" value="MCW6508519.1"/>
    <property type="molecule type" value="Genomic_DNA"/>
</dbReference>
<feature type="domain" description="Glutamine amidotransferase" evidence="1">
    <location>
        <begin position="32"/>
        <end position="193"/>
    </location>
</feature>
<organism evidence="2 3">
    <name type="scientific">Lichenifustis flavocetrariae</name>
    <dbReference type="NCBI Taxonomy" id="2949735"/>
    <lineage>
        <taxon>Bacteria</taxon>
        <taxon>Pseudomonadati</taxon>
        <taxon>Pseudomonadota</taxon>
        <taxon>Alphaproteobacteria</taxon>
        <taxon>Hyphomicrobiales</taxon>
        <taxon>Lichenihabitantaceae</taxon>
        <taxon>Lichenifustis</taxon>
    </lineage>
</organism>
<dbReference type="Pfam" id="PF00117">
    <property type="entry name" value="GATase"/>
    <property type="match status" value="1"/>
</dbReference>
<dbReference type="SUPFAM" id="SSF52317">
    <property type="entry name" value="Class I glutamine amidotransferase-like"/>
    <property type="match status" value="1"/>
</dbReference>
<evidence type="ECO:0000259" key="1">
    <source>
        <dbReference type="Pfam" id="PF00117"/>
    </source>
</evidence>
<reference evidence="2" key="1">
    <citation type="submission" date="2022-05" db="EMBL/GenBank/DDBJ databases">
        <authorList>
            <person name="Pankratov T."/>
        </authorList>
    </citation>
    <scope>NUCLEOTIDE SEQUENCE</scope>
    <source>
        <strain evidence="2">BP6-180914</strain>
    </source>
</reference>
<dbReference type="NCBIfam" id="NF005072">
    <property type="entry name" value="PRK06490.1"/>
    <property type="match status" value="1"/>
</dbReference>
<proteinExistence type="predicted"/>
<dbReference type="CDD" id="cd01741">
    <property type="entry name" value="GATase1_1"/>
    <property type="match status" value="1"/>
</dbReference>
<protein>
    <submittedName>
        <fullName evidence="2">Glutamine amidotransferase</fullName>
    </submittedName>
</protein>